<sequence>MGFPPARPASLGEAGEADQPSAEVISNLDFYIYLIAKWRKKQFFSMALVLKKKNRLANKKDGFNLS</sequence>
<comment type="caution">
    <text evidence="2">The sequence shown here is derived from an EMBL/GenBank/DDBJ whole genome shotgun (WGS) entry which is preliminary data.</text>
</comment>
<evidence type="ECO:0000313" key="3">
    <source>
        <dbReference type="Proteomes" id="UP000229030"/>
    </source>
</evidence>
<organism evidence="2 3">
    <name type="scientific">bacterium (Candidatus Gribaldobacteria) CG02_land_8_20_14_3_00_41_15</name>
    <dbReference type="NCBI Taxonomy" id="2014270"/>
    <lineage>
        <taxon>Bacteria</taxon>
        <taxon>Candidatus Gribaldobacteria</taxon>
    </lineage>
</organism>
<feature type="region of interest" description="Disordered" evidence="1">
    <location>
        <begin position="1"/>
        <end position="20"/>
    </location>
</feature>
<reference evidence="3" key="1">
    <citation type="submission" date="2017-09" db="EMBL/GenBank/DDBJ databases">
        <title>Depth-based differentiation of microbial function through sediment-hosted aquifers and enrichment of novel symbionts in the deep terrestrial subsurface.</title>
        <authorList>
            <person name="Probst A.J."/>
            <person name="Ladd B."/>
            <person name="Jarett J.K."/>
            <person name="Geller-Mcgrath D.E."/>
            <person name="Sieber C.M.K."/>
            <person name="Emerson J.B."/>
            <person name="Anantharaman K."/>
            <person name="Thomas B.C."/>
            <person name="Malmstrom R."/>
            <person name="Stieglmeier M."/>
            <person name="Klingl A."/>
            <person name="Woyke T."/>
            <person name="Ryan C.M."/>
            <person name="Banfield J.F."/>
        </authorList>
    </citation>
    <scope>NUCLEOTIDE SEQUENCE [LARGE SCALE GENOMIC DNA]</scope>
</reference>
<dbReference type="EMBL" id="PETV01000015">
    <property type="protein sequence ID" value="PIV47340.1"/>
    <property type="molecule type" value="Genomic_DNA"/>
</dbReference>
<dbReference type="Proteomes" id="UP000229030">
    <property type="component" value="Unassembled WGS sequence"/>
</dbReference>
<protein>
    <submittedName>
        <fullName evidence="2">Uncharacterized protein</fullName>
    </submittedName>
</protein>
<evidence type="ECO:0000313" key="2">
    <source>
        <dbReference type="EMBL" id="PIV47340.1"/>
    </source>
</evidence>
<gene>
    <name evidence="2" type="ORF">COS21_00490</name>
</gene>
<dbReference type="AlphaFoldDB" id="A0A2M7DEP4"/>
<name>A0A2M7DEP4_9BACT</name>
<accession>A0A2M7DEP4</accession>
<proteinExistence type="predicted"/>
<evidence type="ECO:0000256" key="1">
    <source>
        <dbReference type="SAM" id="MobiDB-lite"/>
    </source>
</evidence>